<protein>
    <submittedName>
        <fullName evidence="2">Uncharacterized protein</fullName>
    </submittedName>
</protein>
<dbReference type="Proteomes" id="UP000277928">
    <property type="component" value="Unassembled WGS sequence"/>
</dbReference>
<dbReference type="GO" id="GO:0044325">
    <property type="term" value="F:transmembrane transporter binding"/>
    <property type="evidence" value="ECO:0007669"/>
    <property type="project" value="TreeGrafter"/>
</dbReference>
<dbReference type="PANTHER" id="PTHR12157:SF21">
    <property type="entry name" value="RAB3 INTERACTING MOLECULE, ISOFORM F"/>
    <property type="match status" value="1"/>
</dbReference>
<evidence type="ECO:0000256" key="1">
    <source>
        <dbReference type="SAM" id="MobiDB-lite"/>
    </source>
</evidence>
<dbReference type="AlphaFoldDB" id="A0A3P7JVZ9"/>
<feature type="region of interest" description="Disordered" evidence="1">
    <location>
        <begin position="1"/>
        <end position="77"/>
    </location>
</feature>
<dbReference type="GO" id="GO:0042391">
    <property type="term" value="P:regulation of membrane potential"/>
    <property type="evidence" value="ECO:0007669"/>
    <property type="project" value="TreeGrafter"/>
</dbReference>
<sequence>NTSSSVVVSMSSCGGAELRRSRTVRESDSKRLPASTISEQQVHPLPPATSSIFSSGRRKMKLPRQLHSMSSSEDELPSTSSDILRYIYGSQKVPSGRKFSSGSNRKFQRDNEMMNVPVVQSTVLPGDVLAAKIRTYLSHPVTWQPSADQHRLIGHMILHKSNGTRGDLGLKIEIRKESGHI</sequence>
<keyword evidence="3" id="KW-1185">Reference proteome</keyword>
<name>A0A3P7JVZ9_LITSI</name>
<dbReference type="OrthoDB" id="420032at2759"/>
<feature type="compositionally biased region" description="Basic and acidic residues" evidence="1">
    <location>
        <begin position="17"/>
        <end position="31"/>
    </location>
</feature>
<feature type="compositionally biased region" description="Low complexity" evidence="1">
    <location>
        <begin position="1"/>
        <end position="12"/>
    </location>
</feature>
<organism evidence="2 3">
    <name type="scientific">Litomosoides sigmodontis</name>
    <name type="common">Filarial nematode worm</name>
    <dbReference type="NCBI Taxonomy" id="42156"/>
    <lineage>
        <taxon>Eukaryota</taxon>
        <taxon>Metazoa</taxon>
        <taxon>Ecdysozoa</taxon>
        <taxon>Nematoda</taxon>
        <taxon>Chromadorea</taxon>
        <taxon>Rhabditida</taxon>
        <taxon>Spirurina</taxon>
        <taxon>Spiruromorpha</taxon>
        <taxon>Filarioidea</taxon>
        <taxon>Onchocercidae</taxon>
        <taxon>Litomosoides</taxon>
    </lineage>
</organism>
<proteinExistence type="predicted"/>
<dbReference type="EMBL" id="UYRX01002186">
    <property type="protein sequence ID" value="VDM92879.1"/>
    <property type="molecule type" value="Genomic_DNA"/>
</dbReference>
<dbReference type="InterPro" id="IPR039032">
    <property type="entry name" value="Rim-like"/>
</dbReference>
<feature type="non-terminal residue" evidence="2">
    <location>
        <position position="1"/>
    </location>
</feature>
<dbReference type="GO" id="GO:0031267">
    <property type="term" value="F:small GTPase binding"/>
    <property type="evidence" value="ECO:0007669"/>
    <property type="project" value="InterPro"/>
</dbReference>
<reference evidence="2 3" key="1">
    <citation type="submission" date="2018-08" db="EMBL/GenBank/DDBJ databases">
        <authorList>
            <person name="Laetsch R D."/>
            <person name="Stevens L."/>
            <person name="Kumar S."/>
            <person name="Blaxter L. M."/>
        </authorList>
    </citation>
    <scope>NUCLEOTIDE SEQUENCE [LARGE SCALE GENOMIC DNA]</scope>
</reference>
<dbReference type="STRING" id="42156.A0A3P7JVZ9"/>
<accession>A0A3P7JVZ9</accession>
<evidence type="ECO:0000313" key="3">
    <source>
        <dbReference type="Proteomes" id="UP000277928"/>
    </source>
</evidence>
<dbReference type="GO" id="GO:0006887">
    <property type="term" value="P:exocytosis"/>
    <property type="evidence" value="ECO:0007669"/>
    <property type="project" value="InterPro"/>
</dbReference>
<dbReference type="PANTHER" id="PTHR12157">
    <property type="entry name" value="REGULATING SYNAPTIC MEMBRANE EXOCYTOSIS PROTEIN"/>
    <property type="match status" value="1"/>
</dbReference>
<evidence type="ECO:0000313" key="2">
    <source>
        <dbReference type="EMBL" id="VDM92879.1"/>
    </source>
</evidence>
<gene>
    <name evidence="2" type="ORF">NLS_LOCUS9961</name>
</gene>
<dbReference type="GO" id="GO:0016020">
    <property type="term" value="C:membrane"/>
    <property type="evidence" value="ECO:0007669"/>
    <property type="project" value="InterPro"/>
</dbReference>